<feature type="region of interest" description="Disordered" evidence="1">
    <location>
        <begin position="103"/>
        <end position="123"/>
    </location>
</feature>
<keyword evidence="3" id="KW-1185">Reference proteome</keyword>
<evidence type="ECO:0000313" key="2">
    <source>
        <dbReference type="EMBL" id="KAL2455660.1"/>
    </source>
</evidence>
<evidence type="ECO:0000256" key="1">
    <source>
        <dbReference type="SAM" id="MobiDB-lite"/>
    </source>
</evidence>
<dbReference type="AlphaFoldDB" id="A0ABD1NVM7"/>
<accession>A0ABD1NVM7</accession>
<reference evidence="3" key="1">
    <citation type="submission" date="2024-07" db="EMBL/GenBank/DDBJ databases">
        <title>Two chromosome-level genome assemblies of Korean endemic species Abeliophyllum distichum and Forsythia ovata (Oleaceae).</title>
        <authorList>
            <person name="Jang H."/>
        </authorList>
    </citation>
    <scope>NUCLEOTIDE SEQUENCE [LARGE SCALE GENOMIC DNA]</scope>
</reference>
<gene>
    <name evidence="2" type="ORF">Fot_57365</name>
</gene>
<proteinExistence type="predicted"/>
<organism evidence="2 3">
    <name type="scientific">Forsythia ovata</name>
    <dbReference type="NCBI Taxonomy" id="205694"/>
    <lineage>
        <taxon>Eukaryota</taxon>
        <taxon>Viridiplantae</taxon>
        <taxon>Streptophyta</taxon>
        <taxon>Embryophyta</taxon>
        <taxon>Tracheophyta</taxon>
        <taxon>Spermatophyta</taxon>
        <taxon>Magnoliopsida</taxon>
        <taxon>eudicotyledons</taxon>
        <taxon>Gunneridae</taxon>
        <taxon>Pentapetalae</taxon>
        <taxon>asterids</taxon>
        <taxon>lamiids</taxon>
        <taxon>Lamiales</taxon>
        <taxon>Oleaceae</taxon>
        <taxon>Forsythieae</taxon>
        <taxon>Forsythia</taxon>
    </lineage>
</organism>
<comment type="caution">
    <text evidence="2">The sequence shown here is derived from an EMBL/GenBank/DDBJ whole genome shotgun (WGS) entry which is preliminary data.</text>
</comment>
<protein>
    <submittedName>
        <fullName evidence="2">Uncharacterized protein</fullName>
    </submittedName>
</protein>
<sequence>MEDKQEKGWVRRRWFAVWVCREDGGGLSALQRNRVPIFINRGVFVCRGKGVGSPALFAVWVCREDGGGLSTLRRNRVSIFNNRGVAVFNIAPLATNEVVFPASSGGGGLGHQKGGKFGDGGKR</sequence>
<feature type="compositionally biased region" description="Gly residues" evidence="1">
    <location>
        <begin position="104"/>
        <end position="123"/>
    </location>
</feature>
<dbReference type="EMBL" id="JBFOLJ010000104">
    <property type="protein sequence ID" value="KAL2455660.1"/>
    <property type="molecule type" value="Genomic_DNA"/>
</dbReference>
<name>A0ABD1NVM7_9LAMI</name>
<dbReference type="Proteomes" id="UP001604277">
    <property type="component" value="Unassembled WGS sequence"/>
</dbReference>
<evidence type="ECO:0000313" key="3">
    <source>
        <dbReference type="Proteomes" id="UP001604277"/>
    </source>
</evidence>